<dbReference type="RefSeq" id="WP_123886366.1">
    <property type="nucleotide sequence ID" value="NZ_CP033928.1"/>
</dbReference>
<evidence type="ECO:0000313" key="3">
    <source>
        <dbReference type="Proteomes" id="UP000269076"/>
    </source>
</evidence>
<evidence type="ECO:0000259" key="1">
    <source>
        <dbReference type="Pfam" id="PF20448"/>
    </source>
</evidence>
<dbReference type="Proteomes" id="UP000269076">
    <property type="component" value="Chromosome"/>
</dbReference>
<name>A0A3G6N125_9FLAO</name>
<dbReference type="EMBL" id="CP033928">
    <property type="protein sequence ID" value="AZA61692.1"/>
    <property type="molecule type" value="Genomic_DNA"/>
</dbReference>
<organism evidence="2 3">
    <name type="scientific">Chryseobacterium indoltheticum</name>
    <dbReference type="NCBI Taxonomy" id="254"/>
    <lineage>
        <taxon>Bacteria</taxon>
        <taxon>Pseudomonadati</taxon>
        <taxon>Bacteroidota</taxon>
        <taxon>Flavobacteriia</taxon>
        <taxon>Flavobacteriales</taxon>
        <taxon>Weeksellaceae</taxon>
        <taxon>Chryseobacterium group</taxon>
        <taxon>Chryseobacterium</taxon>
    </lineage>
</organism>
<reference evidence="2 3" key="1">
    <citation type="submission" date="2018-11" db="EMBL/GenBank/DDBJ databases">
        <title>Proposal to divide the Flavobacteriaceae and reorganize its genera based on Amino Acid Identity values calculated from whole genome sequences.</title>
        <authorList>
            <person name="Nicholson A.C."/>
            <person name="Gulvik C.A."/>
            <person name="Whitney A.M."/>
            <person name="Humrighouse B.W."/>
            <person name="Bell M."/>
            <person name="Holmes B."/>
            <person name="Steigerwalt A."/>
            <person name="Villarma A."/>
            <person name="Sheth M."/>
            <person name="Batra D."/>
            <person name="Pryor J."/>
            <person name="Bernardet J.-F."/>
            <person name="Hugo C."/>
            <person name="Kampfer P."/>
            <person name="Newman J."/>
            <person name="Mcquiston J.R."/>
        </authorList>
    </citation>
    <scope>NUCLEOTIDE SEQUENCE [LARGE SCALE GENOMIC DNA]</scope>
    <source>
        <strain evidence="2 3">G0211</strain>
    </source>
</reference>
<sequence length="168" mass="18722">MSQTLNTNPGANNLNANLDKYVGTWKWEENNTSFIIIFKKENIILPPINKNVRADILYGFHKFVNNNSIIENSLDFSNTTYDNKKSSILAGLGREGIGNTLLGSITHLSKNGIGGGKKTVNFKIEYLDSTHIKLVSLENPQGVKLTRTGQPVYDWSISLPQDIILTKQ</sequence>
<gene>
    <name evidence="2" type="ORF">EG340_11865</name>
</gene>
<proteinExistence type="predicted"/>
<dbReference type="InterPro" id="IPR046551">
    <property type="entry name" value="DUF6705"/>
</dbReference>
<feature type="domain" description="DUF6705" evidence="1">
    <location>
        <begin position="9"/>
        <end position="168"/>
    </location>
</feature>
<protein>
    <recommendedName>
        <fullName evidence="1">DUF6705 domain-containing protein</fullName>
    </recommendedName>
</protein>
<evidence type="ECO:0000313" key="2">
    <source>
        <dbReference type="EMBL" id="AZA61692.1"/>
    </source>
</evidence>
<dbReference type="AlphaFoldDB" id="A0A3G6N125"/>
<dbReference type="Pfam" id="PF20448">
    <property type="entry name" value="DUF6705"/>
    <property type="match status" value="1"/>
</dbReference>
<accession>A0A3G6N125</accession>